<evidence type="ECO:0000313" key="2">
    <source>
        <dbReference type="EMBL" id="KIM93096.1"/>
    </source>
</evidence>
<keyword evidence="3" id="KW-1185">Reference proteome</keyword>
<feature type="compositionally biased region" description="Low complexity" evidence="1">
    <location>
        <begin position="221"/>
        <end position="233"/>
    </location>
</feature>
<feature type="region of interest" description="Disordered" evidence="1">
    <location>
        <begin position="183"/>
        <end position="254"/>
    </location>
</feature>
<dbReference type="HOGENOM" id="CLU_419833_0_0_1"/>
<organism evidence="2 3">
    <name type="scientific">Oidiodendron maius (strain Zn)</name>
    <dbReference type="NCBI Taxonomy" id="913774"/>
    <lineage>
        <taxon>Eukaryota</taxon>
        <taxon>Fungi</taxon>
        <taxon>Dikarya</taxon>
        <taxon>Ascomycota</taxon>
        <taxon>Pezizomycotina</taxon>
        <taxon>Leotiomycetes</taxon>
        <taxon>Leotiomycetes incertae sedis</taxon>
        <taxon>Myxotrichaceae</taxon>
        <taxon>Oidiodendron</taxon>
    </lineage>
</organism>
<proteinExistence type="predicted"/>
<name>A0A0C3GRM8_OIDMZ</name>
<feature type="compositionally biased region" description="Low complexity" evidence="1">
    <location>
        <begin position="566"/>
        <end position="583"/>
    </location>
</feature>
<feature type="compositionally biased region" description="Low complexity" evidence="1">
    <location>
        <begin position="240"/>
        <end position="254"/>
    </location>
</feature>
<reference evidence="2 3" key="1">
    <citation type="submission" date="2014-04" db="EMBL/GenBank/DDBJ databases">
        <authorList>
            <consortium name="DOE Joint Genome Institute"/>
            <person name="Kuo A."/>
            <person name="Martino E."/>
            <person name="Perotto S."/>
            <person name="Kohler A."/>
            <person name="Nagy L.G."/>
            <person name="Floudas D."/>
            <person name="Copeland A."/>
            <person name="Barry K.W."/>
            <person name="Cichocki N."/>
            <person name="Veneault-Fourrey C."/>
            <person name="LaButti K."/>
            <person name="Lindquist E.A."/>
            <person name="Lipzen A."/>
            <person name="Lundell T."/>
            <person name="Morin E."/>
            <person name="Murat C."/>
            <person name="Sun H."/>
            <person name="Tunlid A."/>
            <person name="Henrissat B."/>
            <person name="Grigoriev I.V."/>
            <person name="Hibbett D.S."/>
            <person name="Martin F."/>
            <person name="Nordberg H.P."/>
            <person name="Cantor M.N."/>
            <person name="Hua S.X."/>
        </authorList>
    </citation>
    <scope>NUCLEOTIDE SEQUENCE [LARGE SCALE GENOMIC DNA]</scope>
    <source>
        <strain evidence="2 3">Zn</strain>
    </source>
</reference>
<reference evidence="3" key="2">
    <citation type="submission" date="2015-01" db="EMBL/GenBank/DDBJ databases">
        <title>Evolutionary Origins and Diversification of the Mycorrhizal Mutualists.</title>
        <authorList>
            <consortium name="DOE Joint Genome Institute"/>
            <consortium name="Mycorrhizal Genomics Consortium"/>
            <person name="Kohler A."/>
            <person name="Kuo A."/>
            <person name="Nagy L.G."/>
            <person name="Floudas D."/>
            <person name="Copeland A."/>
            <person name="Barry K.W."/>
            <person name="Cichocki N."/>
            <person name="Veneault-Fourrey C."/>
            <person name="LaButti K."/>
            <person name="Lindquist E.A."/>
            <person name="Lipzen A."/>
            <person name="Lundell T."/>
            <person name="Morin E."/>
            <person name="Murat C."/>
            <person name="Riley R."/>
            <person name="Ohm R."/>
            <person name="Sun H."/>
            <person name="Tunlid A."/>
            <person name="Henrissat B."/>
            <person name="Grigoriev I.V."/>
            <person name="Hibbett D.S."/>
            <person name="Martin F."/>
        </authorList>
    </citation>
    <scope>NUCLEOTIDE SEQUENCE [LARGE SCALE GENOMIC DNA]</scope>
    <source>
        <strain evidence="3">Zn</strain>
    </source>
</reference>
<sequence>MVTVTPNRSSPPALPFPVREMEEIEFQAACSTNSFYISREDQEKAHLTTKKHLSLSGTVSESTFIHFIIQEGSHWAAIQIVIAPFTLKSYPGQKFYSCELFYTSGCQRCSTPEGRSLFLNPISISAQRIYDFYYQPVPWNFSEKDCFTFQPCRERASDESDCIKGAEQALLGYIRTANESQNDITRFGDSDTEALASQRKRRKLTQPGEPVSRTQSVCSANDSGSNDSGSDNSSFRDTSDNTSNNASDNTSVNDDCAVQCSSAAETAPKTTSDDTKAVRSIIKKIRRGIKIIQGRSGKHQPHLNSDHSDTPLPETHSYIEQRNEQLKVMGDEYWNKGTDLMRKSTATSWRYKFIAGCSSNMSGKDPIDINVNRPRWLWGRAVSLVNSIVNGLWRTWGPGAALVYEALAETNFTLSIASKLSEDRRERIVTTIIEELAFEPVEWLTSFLVLHPALCISAHTGIPYTEVCNNIGLGLPAFGALDPTNIVDVQSWLRDMCRNFPSGQWPKDSDYSHQVPFTSLARIAIPPIEMQIQITTENESEPAVDPEGAIPQVMPNREERRDINTSTTIQQASSSSSPGAIGSRKQLGRSANSVVVPLAVSGDHPHPPKDFAQASPLSVFIGYHAAADQERLTPKNLSSQGEFQLALLRTETN</sequence>
<dbReference type="EMBL" id="KN832899">
    <property type="protein sequence ID" value="KIM93096.1"/>
    <property type="molecule type" value="Genomic_DNA"/>
</dbReference>
<accession>A0A0C3GRM8</accession>
<feature type="region of interest" description="Disordered" evidence="1">
    <location>
        <begin position="537"/>
        <end position="588"/>
    </location>
</feature>
<dbReference type="OrthoDB" id="3565201at2759"/>
<gene>
    <name evidence="2" type="ORF">OIDMADRAFT_149815</name>
</gene>
<evidence type="ECO:0000256" key="1">
    <source>
        <dbReference type="SAM" id="MobiDB-lite"/>
    </source>
</evidence>
<dbReference type="InParanoid" id="A0A0C3GRM8"/>
<dbReference type="AlphaFoldDB" id="A0A0C3GRM8"/>
<evidence type="ECO:0000313" key="3">
    <source>
        <dbReference type="Proteomes" id="UP000054321"/>
    </source>
</evidence>
<dbReference type="Proteomes" id="UP000054321">
    <property type="component" value="Unassembled WGS sequence"/>
</dbReference>
<protein>
    <submittedName>
        <fullName evidence="2">Uncharacterized protein</fullName>
    </submittedName>
</protein>